<name>A0A0D8FSP8_9ACTN</name>
<dbReference type="EMBL" id="JXUW01000018">
    <property type="protein sequence ID" value="KJE76295.1"/>
    <property type="molecule type" value="Genomic_DNA"/>
</dbReference>
<accession>A0A0D8FSP8</accession>
<protein>
    <submittedName>
        <fullName evidence="1">Uncharacterized protein</fullName>
    </submittedName>
</protein>
<dbReference type="EMBL" id="JXUW01000018">
    <property type="protein sequence ID" value="KJE76300.1"/>
    <property type="molecule type" value="Genomic_DNA"/>
</dbReference>
<organism evidence="1 3">
    <name type="scientific">Ferrimicrobium acidiphilum DSM 19497</name>
    <dbReference type="NCBI Taxonomy" id="1121877"/>
    <lineage>
        <taxon>Bacteria</taxon>
        <taxon>Bacillati</taxon>
        <taxon>Actinomycetota</taxon>
        <taxon>Acidimicrobiia</taxon>
        <taxon>Acidimicrobiales</taxon>
        <taxon>Acidimicrobiaceae</taxon>
        <taxon>Ferrimicrobium</taxon>
    </lineage>
</organism>
<evidence type="ECO:0000313" key="2">
    <source>
        <dbReference type="EMBL" id="KJE76300.1"/>
    </source>
</evidence>
<evidence type="ECO:0000313" key="3">
    <source>
        <dbReference type="Proteomes" id="UP000032336"/>
    </source>
</evidence>
<reference evidence="1 3" key="1">
    <citation type="submission" date="2015-01" db="EMBL/GenBank/DDBJ databases">
        <title>Draft genome of the acidophilic iron oxidizer Ferrimicrobium acidiphilum strain T23.</title>
        <authorList>
            <person name="Poehlein A."/>
            <person name="Eisen S."/>
            <person name="Schloemann M."/>
            <person name="Johnson B.D."/>
            <person name="Daniel R."/>
            <person name="Muehling M."/>
        </authorList>
    </citation>
    <scope>NUCLEOTIDE SEQUENCE [LARGE SCALE GENOMIC DNA]</scope>
    <source>
        <strain evidence="1 3">T23</strain>
    </source>
</reference>
<dbReference type="AlphaFoldDB" id="A0A0D8FSP8"/>
<comment type="caution">
    <text evidence="1">The sequence shown here is derived from an EMBL/GenBank/DDBJ whole genome shotgun (WGS) entry which is preliminary data.</text>
</comment>
<proteinExistence type="predicted"/>
<keyword evidence="3" id="KW-1185">Reference proteome</keyword>
<evidence type="ECO:0000313" key="1">
    <source>
        <dbReference type="EMBL" id="KJE76295.1"/>
    </source>
</evidence>
<gene>
    <name evidence="1" type="ORF">FEAC_19050</name>
    <name evidence="2" type="ORF">FEAC_19100</name>
</gene>
<dbReference type="Proteomes" id="UP000032336">
    <property type="component" value="Unassembled WGS sequence"/>
</dbReference>
<sequence>MESLLTHCETVKARYLDHPSPLLAKPDACQAHEGYLVLVTSTMGALRLAMTMGSWCQTTRLPRASTAQHANVLVMAMRSRYCAWDYEANNCFPETSSLPPWLNT</sequence>